<evidence type="ECO:0000256" key="4">
    <source>
        <dbReference type="ARBA" id="ARBA00023136"/>
    </source>
</evidence>
<comment type="subcellular location">
    <subcellularLocation>
        <location evidence="1">Membrane</location>
        <topology evidence="1">Multi-pass membrane protein</topology>
    </subcellularLocation>
</comment>
<evidence type="ECO:0000256" key="1">
    <source>
        <dbReference type="ARBA" id="ARBA00004141"/>
    </source>
</evidence>
<evidence type="ECO:0000313" key="6">
    <source>
        <dbReference type="EMBL" id="ANU27139.1"/>
    </source>
</evidence>
<dbReference type="AlphaFoldDB" id="A0A1B1S1V9"/>
<keyword evidence="7" id="KW-1185">Reference proteome</keyword>
<dbReference type="OrthoDB" id="2354892at2"/>
<gene>
    <name evidence="6" type="ORF">I858_009070</name>
</gene>
<evidence type="ECO:0000256" key="3">
    <source>
        <dbReference type="ARBA" id="ARBA00022989"/>
    </source>
</evidence>
<dbReference type="GO" id="GO:0016020">
    <property type="term" value="C:membrane"/>
    <property type="evidence" value="ECO:0007669"/>
    <property type="project" value="UniProtKB-SubCell"/>
</dbReference>
<feature type="domain" description="RDD" evidence="5">
    <location>
        <begin position="7"/>
        <end position="90"/>
    </location>
</feature>
<name>A0A1B1S1V9_9BACL</name>
<dbReference type="EMBL" id="CP016540">
    <property type="protein sequence ID" value="ANU27139.1"/>
    <property type="molecule type" value="Genomic_DNA"/>
</dbReference>
<keyword evidence="2" id="KW-0812">Transmembrane</keyword>
<dbReference type="Pfam" id="PF06271">
    <property type="entry name" value="RDD"/>
    <property type="match status" value="1"/>
</dbReference>
<evidence type="ECO:0000256" key="2">
    <source>
        <dbReference type="ARBA" id="ARBA00022692"/>
    </source>
</evidence>
<keyword evidence="3" id="KW-1133">Transmembrane helix</keyword>
<reference evidence="6" key="1">
    <citation type="submission" date="2016-10" db="EMBL/GenBank/DDBJ databases">
        <authorList>
            <person name="See-Too W.S."/>
        </authorList>
    </citation>
    <scope>NUCLEOTIDE SEQUENCE</scope>
    <source>
        <strain evidence="6">L10.15</strain>
    </source>
</reference>
<proteinExistence type="predicted"/>
<protein>
    <submittedName>
        <fullName evidence="6">RDD family protein</fullName>
    </submittedName>
</protein>
<evidence type="ECO:0000259" key="5">
    <source>
        <dbReference type="Pfam" id="PF06271"/>
    </source>
</evidence>
<dbReference type="InterPro" id="IPR010432">
    <property type="entry name" value="RDD"/>
</dbReference>
<sequence length="130" mass="14758">MYRVTKKRAKALLIDSMIAATVSLGAELLLKKRIKSPFFHQIVSPSLVFWGLEYAQLRVNGQTVGQKAIGIALKDEAGGELSAEQILKHIVHRDTIGAFMYVKNRARYDRYKGEKYPHDLYAHTVVKEIE</sequence>
<dbReference type="KEGG" id="pll:I858_009070"/>
<keyword evidence="4" id="KW-0472">Membrane</keyword>
<dbReference type="Proteomes" id="UP000053354">
    <property type="component" value="Chromosome"/>
</dbReference>
<accession>A0A1B1S1V9</accession>
<dbReference type="STRING" id="1302659.I858_009070"/>
<organism evidence="6 7">
    <name type="scientific">Planococcus versutus</name>
    <dbReference type="NCBI Taxonomy" id="1302659"/>
    <lineage>
        <taxon>Bacteria</taxon>
        <taxon>Bacillati</taxon>
        <taxon>Bacillota</taxon>
        <taxon>Bacilli</taxon>
        <taxon>Bacillales</taxon>
        <taxon>Caryophanaceae</taxon>
        <taxon>Planococcus</taxon>
    </lineage>
</organism>
<evidence type="ECO:0000313" key="7">
    <source>
        <dbReference type="Proteomes" id="UP000053354"/>
    </source>
</evidence>